<evidence type="ECO:0000259" key="1">
    <source>
        <dbReference type="Pfam" id="PF13175"/>
    </source>
</evidence>
<reference evidence="3 4" key="1">
    <citation type="submission" date="2019-07" db="EMBL/GenBank/DDBJ databases">
        <title>Complete Genome Sequence of Leptotrichia wadei Strain JCM16777.</title>
        <authorList>
            <person name="Watanabe S."/>
            <person name="Cui L."/>
        </authorList>
    </citation>
    <scope>NUCLEOTIDE SEQUENCE [LARGE SCALE GENOMIC DNA]</scope>
    <source>
        <strain evidence="3 4">JCM16777</strain>
    </source>
</reference>
<dbReference type="PANTHER" id="PTHR43581:SF2">
    <property type="entry name" value="EXCINUCLEASE ATPASE SUBUNIT"/>
    <property type="match status" value="1"/>
</dbReference>
<dbReference type="GeneID" id="84805086"/>
<dbReference type="InterPro" id="IPR027417">
    <property type="entry name" value="P-loop_NTPase"/>
</dbReference>
<evidence type="ECO:0000259" key="2">
    <source>
        <dbReference type="Pfam" id="PF20469"/>
    </source>
</evidence>
<dbReference type="KEGG" id="lwd:JCM16777_1782"/>
<feature type="domain" description="Endonuclease GajA/Old nuclease/RecF-like AAA" evidence="1">
    <location>
        <begin position="1"/>
        <end position="395"/>
    </location>
</feature>
<dbReference type="Gene3D" id="3.40.50.300">
    <property type="entry name" value="P-loop containing nucleotide triphosphate hydrolases"/>
    <property type="match status" value="1"/>
</dbReference>
<dbReference type="Proteomes" id="UP000321943">
    <property type="component" value="Chromosome"/>
</dbReference>
<organism evidence="3 4">
    <name type="scientific">Leptotrichia wadei</name>
    <dbReference type="NCBI Taxonomy" id="157687"/>
    <lineage>
        <taxon>Bacteria</taxon>
        <taxon>Fusobacteriati</taxon>
        <taxon>Fusobacteriota</taxon>
        <taxon>Fusobacteriia</taxon>
        <taxon>Fusobacteriales</taxon>
        <taxon>Leptotrichiaceae</taxon>
        <taxon>Leptotrichia</taxon>
    </lineage>
</organism>
<gene>
    <name evidence="3" type="ORF">JCM16777_1782</name>
</gene>
<evidence type="ECO:0000313" key="3">
    <source>
        <dbReference type="EMBL" id="BBM43521.1"/>
    </source>
</evidence>
<dbReference type="EMBL" id="AP019829">
    <property type="protein sequence ID" value="BBM43521.1"/>
    <property type="molecule type" value="Genomic_DNA"/>
</dbReference>
<dbReference type="AlphaFoldDB" id="A0A7U6QZ33"/>
<sequence>MKLKKIEVKNYRILKDFKLDLKDNTTLIIGKNNTGKTSVLTIMDKLLNQGKKNFKWDDFNIEFQNKIYEKITTRDFQVLEENRKINEYGIRLTLFIEYTKEDFYGNIQDFMMDLDEDNNYIIIEFNYNCKEDNLRELLIEFNKKNKRDKNNFTKFMRKNSEKYFNLEMYALKYNKSTNSYLENEILEISNLNQIKRVISFNGIKANREVSNKENENSLSKLSEKYFDISKTKNDKEFDDLRQAIEDTDKKLNILYNGRSQSQVGVFSGITRKIREFSGNRNEINININSQIQEKELFKSSSRLYFNYNKMKLPENHNGLGYLNLIGMIFEIENIVNDFTNNVSDINILYIEEPEAHTHPQLQYIFIRNIKKLIDSYRESSIKLQTLITTHSSHIVSECNFNDIRYFVKNNEGVESKNIEILKENYKNDEKAYKFLKQYLTLNSAELFFSEKVIFIEGTTERILLPYMMKKIDLEDKTKKFLPLLSQNISVIEVGNYTQKFKNFIEFLNIKVLIITDIDAAKENKKCNPVEATESTNSSIKVYLEEKLKFKKGQNEFKKILTLTKKEKIVKCGDSEIMIVYQVKEKNYQARSFEDAFISINYDFIKENKGEFSEGLKNKKKLNEEKIDFYNLAQECIDKKSSFAIEILLCSDENYSNWKIPKYIKEGLEWLKED</sequence>
<dbReference type="PANTHER" id="PTHR43581">
    <property type="entry name" value="ATP/GTP PHOSPHATASE"/>
    <property type="match status" value="1"/>
</dbReference>
<dbReference type="SUPFAM" id="SSF52540">
    <property type="entry name" value="P-loop containing nucleoside triphosphate hydrolases"/>
    <property type="match status" value="1"/>
</dbReference>
<protein>
    <submittedName>
        <fullName evidence="3">AAA ATPase domain protein</fullName>
    </submittedName>
</protein>
<dbReference type="CDD" id="cd01026">
    <property type="entry name" value="TOPRIM_OLD"/>
    <property type="match status" value="1"/>
</dbReference>
<dbReference type="Pfam" id="PF20469">
    <property type="entry name" value="OLD-like_TOPRIM"/>
    <property type="match status" value="1"/>
</dbReference>
<dbReference type="InterPro" id="IPR051396">
    <property type="entry name" value="Bact_Antivir_Def_Nuclease"/>
</dbReference>
<dbReference type="RefSeq" id="WP_018499704.1">
    <property type="nucleotide sequence ID" value="NZ_AP019829.2"/>
</dbReference>
<dbReference type="InterPro" id="IPR041685">
    <property type="entry name" value="AAA_GajA/Old/RecF-like"/>
</dbReference>
<accession>A0A7U6QZ33</accession>
<dbReference type="InterPro" id="IPR034139">
    <property type="entry name" value="TOPRIM_OLD"/>
</dbReference>
<proteinExistence type="predicted"/>
<name>A0A7U6QZ33_9FUSO</name>
<dbReference type="Pfam" id="PF13175">
    <property type="entry name" value="AAA_15"/>
    <property type="match status" value="1"/>
</dbReference>
<evidence type="ECO:0000313" key="4">
    <source>
        <dbReference type="Proteomes" id="UP000321943"/>
    </source>
</evidence>
<feature type="domain" description="OLD protein-like TOPRIM" evidence="2">
    <location>
        <begin position="447"/>
        <end position="518"/>
    </location>
</feature>